<dbReference type="NCBIfam" id="TIGR03344">
    <property type="entry name" value="VI_effect_Hcp1"/>
    <property type="match status" value="1"/>
</dbReference>
<dbReference type="InterPro" id="IPR036624">
    <property type="entry name" value="Hcp1-lik_sf"/>
</dbReference>
<dbReference type="Proteomes" id="UP000093523">
    <property type="component" value="Unassembled WGS sequence"/>
</dbReference>
<dbReference type="AlphaFoldDB" id="A0A1B9NW22"/>
<dbReference type="RefSeq" id="WP_065611812.1">
    <property type="nucleotide sequence ID" value="NZ_CAWMPN010000023.1"/>
</dbReference>
<evidence type="ECO:0008006" key="3">
    <source>
        <dbReference type="Google" id="ProtNLM"/>
    </source>
</evidence>
<gene>
    <name evidence="1" type="ORF">A6E04_16870</name>
</gene>
<accession>A0A1B9NW22</accession>
<reference evidence="1 2" key="1">
    <citation type="submission" date="2016-06" db="EMBL/GenBank/DDBJ databases">
        <authorList>
            <person name="Kjaerup R.B."/>
            <person name="Dalgaard T.S."/>
            <person name="Juul-Madsen H.R."/>
        </authorList>
    </citation>
    <scope>NUCLEOTIDE SEQUENCE [LARGE SCALE GENOMIC DNA]</scope>
    <source>
        <strain evidence="1 2">1S159</strain>
    </source>
</reference>
<dbReference type="InterPro" id="IPR008514">
    <property type="entry name" value="T6SS_Hcp"/>
</dbReference>
<protein>
    <recommendedName>
        <fullName evidence="3">Type VI secretion system protein</fullName>
    </recommendedName>
</protein>
<dbReference type="OrthoDB" id="5674026at2"/>
<proteinExistence type="predicted"/>
<sequence>MAGIAYLTINSTNKGCISQGCNTLSSMGNSYQRDHEDEITVLAFSHGIEYQNKSIHKPIKIVKKIDKSTPLLAQACSDGDVLDCTVTFYRPGASSGLQAFYEVVLTGAQIRSTSVNMPHIVDFNQDEMEEIVLISYRDIQWKHLAGNTNGYGSWLKSISDGLS</sequence>
<dbReference type="EMBL" id="MAJU01000023">
    <property type="protein sequence ID" value="OCH19098.1"/>
    <property type="molecule type" value="Genomic_DNA"/>
</dbReference>
<evidence type="ECO:0000313" key="1">
    <source>
        <dbReference type="EMBL" id="OCH19098.1"/>
    </source>
</evidence>
<dbReference type="Pfam" id="PF05638">
    <property type="entry name" value="T6SS_HCP"/>
    <property type="match status" value="1"/>
</dbReference>
<dbReference type="InterPro" id="IPR052947">
    <property type="entry name" value="T6SS_Hcp1_domain"/>
</dbReference>
<dbReference type="PANTHER" id="PTHR34319">
    <property type="entry name" value="MAJOR EXPORTED PROTEIN"/>
    <property type="match status" value="1"/>
</dbReference>
<organism evidence="1 2">
    <name type="scientific">Aliivibrio logei</name>
    <name type="common">Vibrio logei</name>
    <dbReference type="NCBI Taxonomy" id="688"/>
    <lineage>
        <taxon>Bacteria</taxon>
        <taxon>Pseudomonadati</taxon>
        <taxon>Pseudomonadota</taxon>
        <taxon>Gammaproteobacteria</taxon>
        <taxon>Vibrionales</taxon>
        <taxon>Vibrionaceae</taxon>
        <taxon>Aliivibrio</taxon>
    </lineage>
</organism>
<name>A0A1B9NW22_ALILO</name>
<dbReference type="PANTHER" id="PTHR34319:SF7">
    <property type="entry name" value="HNH ENDONUCLEASE DOMAIN-CONTAINING PROTEIN"/>
    <property type="match status" value="1"/>
</dbReference>
<dbReference type="SUPFAM" id="SSF141452">
    <property type="entry name" value="Hcp1-like"/>
    <property type="match status" value="1"/>
</dbReference>
<evidence type="ECO:0000313" key="2">
    <source>
        <dbReference type="Proteomes" id="UP000093523"/>
    </source>
</evidence>
<dbReference type="Gene3D" id="2.30.110.20">
    <property type="entry name" value="Hcp1-like"/>
    <property type="match status" value="1"/>
</dbReference>
<dbReference type="STRING" id="688.A6E04_16870"/>
<comment type="caution">
    <text evidence="1">The sequence shown here is derived from an EMBL/GenBank/DDBJ whole genome shotgun (WGS) entry which is preliminary data.</text>
</comment>